<accession>A0AAW2H7N8</accession>
<reference evidence="1" key="1">
    <citation type="journal article" date="2024" name="Gigascience">
        <title>Chromosome-level genome of the poultry shaft louse Menopon gallinae provides insight into the host-switching and adaptive evolution of parasitic lice.</title>
        <authorList>
            <person name="Xu Y."/>
            <person name="Ma L."/>
            <person name="Liu S."/>
            <person name="Liang Y."/>
            <person name="Liu Q."/>
            <person name="He Z."/>
            <person name="Tian L."/>
            <person name="Duan Y."/>
            <person name="Cai W."/>
            <person name="Li H."/>
            <person name="Song F."/>
        </authorList>
    </citation>
    <scope>NUCLEOTIDE SEQUENCE</scope>
    <source>
        <strain evidence="1">Cailab_2023a</strain>
    </source>
</reference>
<dbReference type="AlphaFoldDB" id="A0AAW2H7N8"/>
<organism evidence="1">
    <name type="scientific">Menopon gallinae</name>
    <name type="common">poultry shaft louse</name>
    <dbReference type="NCBI Taxonomy" id="328185"/>
    <lineage>
        <taxon>Eukaryota</taxon>
        <taxon>Metazoa</taxon>
        <taxon>Ecdysozoa</taxon>
        <taxon>Arthropoda</taxon>
        <taxon>Hexapoda</taxon>
        <taxon>Insecta</taxon>
        <taxon>Pterygota</taxon>
        <taxon>Neoptera</taxon>
        <taxon>Paraneoptera</taxon>
        <taxon>Psocodea</taxon>
        <taxon>Troctomorpha</taxon>
        <taxon>Phthiraptera</taxon>
        <taxon>Amblycera</taxon>
        <taxon>Menoponidae</taxon>
        <taxon>Menopon</taxon>
    </lineage>
</organism>
<dbReference type="EMBL" id="JARGDH010000006">
    <property type="protein sequence ID" value="KAL0265809.1"/>
    <property type="molecule type" value="Genomic_DNA"/>
</dbReference>
<sequence length="130" mass="15168">MAQLLARAQSLEGRLCLSCFNVLWPLPMKKIRLKRKGDDLLKRLEYITLAKRAEKTRQDFIHDAKQIARTYASHRRCPEFKYFVKCLIEDLVCDCDASVICELINELRRVFSKKVNENTKAGNDISFDTQ</sequence>
<name>A0AAW2H7N8_9NEOP</name>
<gene>
    <name evidence="1" type="ORF">PYX00_011524</name>
</gene>
<protein>
    <submittedName>
        <fullName evidence="1">Uncharacterized protein</fullName>
    </submittedName>
</protein>
<comment type="caution">
    <text evidence="1">The sequence shown here is derived from an EMBL/GenBank/DDBJ whole genome shotgun (WGS) entry which is preliminary data.</text>
</comment>
<proteinExistence type="predicted"/>
<evidence type="ECO:0000313" key="1">
    <source>
        <dbReference type="EMBL" id="KAL0265809.1"/>
    </source>
</evidence>